<accession>A0A3B1D836</accession>
<reference evidence="1" key="1">
    <citation type="submission" date="2018-06" db="EMBL/GenBank/DDBJ databases">
        <authorList>
            <person name="Zhirakovskaya E."/>
        </authorList>
    </citation>
    <scope>NUCLEOTIDE SEQUENCE</scope>
</reference>
<dbReference type="AlphaFoldDB" id="A0A3B1D836"/>
<protein>
    <submittedName>
        <fullName evidence="1">Uncharacterized protein</fullName>
    </submittedName>
</protein>
<dbReference type="EMBL" id="UOGF01000034">
    <property type="protein sequence ID" value="VAX27885.1"/>
    <property type="molecule type" value="Genomic_DNA"/>
</dbReference>
<organism evidence="1">
    <name type="scientific">hydrothermal vent metagenome</name>
    <dbReference type="NCBI Taxonomy" id="652676"/>
    <lineage>
        <taxon>unclassified sequences</taxon>
        <taxon>metagenomes</taxon>
        <taxon>ecological metagenomes</taxon>
    </lineage>
</organism>
<sequence length="83" mass="9379">MMEKYYEKEVLVSASEGLIRRCARGIYHLEMEGITLHLAPAQFCAVARLFKLALGISAARSHANDHSPWQFHLKKQVINGGIR</sequence>
<name>A0A3B1D836_9ZZZZ</name>
<evidence type="ECO:0000313" key="1">
    <source>
        <dbReference type="EMBL" id="VAX27885.1"/>
    </source>
</evidence>
<gene>
    <name evidence="1" type="ORF">MNBD_NITROSPIRAE01-1456</name>
</gene>
<proteinExistence type="predicted"/>